<dbReference type="Proteomes" id="UP000199416">
    <property type="component" value="Unassembled WGS sequence"/>
</dbReference>
<dbReference type="InterPro" id="IPR012074">
    <property type="entry name" value="GAF_ANTAR"/>
</dbReference>
<evidence type="ECO:0000256" key="1">
    <source>
        <dbReference type="ARBA" id="ARBA00023015"/>
    </source>
</evidence>
<dbReference type="PIRSF" id="PIRSF036625">
    <property type="entry name" value="GAF_ANTAR"/>
    <property type="match status" value="1"/>
</dbReference>
<keyword evidence="5" id="KW-1185">Reference proteome</keyword>
<dbReference type="Pfam" id="PF03861">
    <property type="entry name" value="ANTAR"/>
    <property type="match status" value="1"/>
</dbReference>
<dbReference type="EMBL" id="FMZF01000008">
    <property type="protein sequence ID" value="SDD51586.1"/>
    <property type="molecule type" value="Genomic_DNA"/>
</dbReference>
<dbReference type="InterPro" id="IPR036388">
    <property type="entry name" value="WH-like_DNA-bd_sf"/>
</dbReference>
<dbReference type="InterPro" id="IPR011006">
    <property type="entry name" value="CheY-like_superfamily"/>
</dbReference>
<dbReference type="AlphaFoldDB" id="A0A1G6VFG5"/>
<proteinExistence type="predicted"/>
<dbReference type="STRING" id="1190417.SAMN05660690_4467"/>
<keyword evidence="1" id="KW-0805">Transcription regulation</keyword>
<name>A0A1G6VFG5_9ACTN</name>
<dbReference type="PROSITE" id="PS50921">
    <property type="entry name" value="ANTAR"/>
    <property type="match status" value="1"/>
</dbReference>
<organism evidence="4 5">
    <name type="scientific">Geodermatophilus telluris</name>
    <dbReference type="NCBI Taxonomy" id="1190417"/>
    <lineage>
        <taxon>Bacteria</taxon>
        <taxon>Bacillati</taxon>
        <taxon>Actinomycetota</taxon>
        <taxon>Actinomycetes</taxon>
        <taxon>Geodermatophilales</taxon>
        <taxon>Geodermatophilaceae</taxon>
        <taxon>Geodermatophilus</taxon>
    </lineage>
</organism>
<keyword evidence="2" id="KW-0804">Transcription</keyword>
<feature type="domain" description="ANTAR" evidence="3">
    <location>
        <begin position="165"/>
        <end position="226"/>
    </location>
</feature>
<dbReference type="GO" id="GO:0003723">
    <property type="term" value="F:RNA binding"/>
    <property type="evidence" value="ECO:0007669"/>
    <property type="project" value="InterPro"/>
</dbReference>
<dbReference type="SUPFAM" id="SSF55781">
    <property type="entry name" value="GAF domain-like"/>
    <property type="match status" value="1"/>
</dbReference>
<dbReference type="Gene3D" id="3.30.450.40">
    <property type="match status" value="1"/>
</dbReference>
<dbReference type="Gene3D" id="1.10.10.10">
    <property type="entry name" value="Winged helix-like DNA-binding domain superfamily/Winged helix DNA-binding domain"/>
    <property type="match status" value="1"/>
</dbReference>
<dbReference type="InterPro" id="IPR005561">
    <property type="entry name" value="ANTAR"/>
</dbReference>
<evidence type="ECO:0000259" key="3">
    <source>
        <dbReference type="PROSITE" id="PS50921"/>
    </source>
</evidence>
<evidence type="ECO:0000256" key="2">
    <source>
        <dbReference type="ARBA" id="ARBA00023163"/>
    </source>
</evidence>
<dbReference type="SUPFAM" id="SSF52172">
    <property type="entry name" value="CheY-like"/>
    <property type="match status" value="1"/>
</dbReference>
<evidence type="ECO:0000313" key="4">
    <source>
        <dbReference type="EMBL" id="SDD51586.1"/>
    </source>
</evidence>
<accession>A0A1G6VFG5</accession>
<dbReference type="SMART" id="SM01012">
    <property type="entry name" value="ANTAR"/>
    <property type="match status" value="1"/>
</dbReference>
<gene>
    <name evidence="4" type="ORF">SAMN05660690_4467</name>
</gene>
<sequence length="242" mass="24735">MLPATTRPRLLGTRPDLDGWLAAAAGRWHAADDADGVVHAVVGDLAALLPADAAVSVVVRGTGRRPRDPVASAPGAATLDAAQVAGGQGPLLEALGGTPAGSADLLQDPRWPRLACTAAATALPTATCLPLDTGREVLGALSVYATGEVPERATLAPVAVHAALALRSVQRIEHLAVALASRDVIGQAKGVLMERYRITAEAAFGILTRASQDTHRKVRDVAALVTETGEAPGDPRSADDGR</sequence>
<evidence type="ECO:0000313" key="5">
    <source>
        <dbReference type="Proteomes" id="UP000199416"/>
    </source>
</evidence>
<protein>
    <submittedName>
        <fullName evidence="4">ANTAR domain-containing protein</fullName>
    </submittedName>
</protein>
<dbReference type="RefSeq" id="WP_091369084.1">
    <property type="nucleotide sequence ID" value="NZ_FMZF01000008.1"/>
</dbReference>
<dbReference type="InterPro" id="IPR029016">
    <property type="entry name" value="GAF-like_dom_sf"/>
</dbReference>
<reference evidence="5" key="1">
    <citation type="submission" date="2016-10" db="EMBL/GenBank/DDBJ databases">
        <authorList>
            <person name="Varghese N."/>
            <person name="Submissions S."/>
        </authorList>
    </citation>
    <scope>NUCLEOTIDE SEQUENCE [LARGE SCALE GENOMIC DNA]</scope>
    <source>
        <strain evidence="5">DSM 45421</strain>
    </source>
</reference>